<organism evidence="2">
    <name type="scientific">Salix viminalis</name>
    <name type="common">Common osier</name>
    <name type="synonym">Basket willow</name>
    <dbReference type="NCBI Taxonomy" id="40686"/>
    <lineage>
        <taxon>Eukaryota</taxon>
        <taxon>Viridiplantae</taxon>
        <taxon>Streptophyta</taxon>
        <taxon>Embryophyta</taxon>
        <taxon>Tracheophyta</taxon>
        <taxon>Spermatophyta</taxon>
        <taxon>Magnoliopsida</taxon>
        <taxon>eudicotyledons</taxon>
        <taxon>Gunneridae</taxon>
        <taxon>Pentapetalae</taxon>
        <taxon>rosids</taxon>
        <taxon>fabids</taxon>
        <taxon>Malpighiales</taxon>
        <taxon>Salicaceae</taxon>
        <taxon>Saliceae</taxon>
        <taxon>Salix</taxon>
    </lineage>
</organism>
<evidence type="ECO:0000313" key="2">
    <source>
        <dbReference type="EMBL" id="VFU62184.1"/>
    </source>
</evidence>
<feature type="region of interest" description="Disordered" evidence="1">
    <location>
        <begin position="28"/>
        <end position="56"/>
    </location>
</feature>
<accession>A0A6N2N895</accession>
<proteinExistence type="predicted"/>
<protein>
    <submittedName>
        <fullName evidence="2">Uncharacterized protein</fullName>
    </submittedName>
</protein>
<dbReference type="AlphaFoldDB" id="A0A6N2N895"/>
<evidence type="ECO:0000256" key="1">
    <source>
        <dbReference type="SAM" id="MobiDB-lite"/>
    </source>
</evidence>
<name>A0A6N2N895_SALVM</name>
<gene>
    <name evidence="2" type="ORF">SVIM_LOCUS469012</name>
</gene>
<reference evidence="2" key="1">
    <citation type="submission" date="2019-03" db="EMBL/GenBank/DDBJ databases">
        <authorList>
            <person name="Mank J."/>
            <person name="Almeida P."/>
        </authorList>
    </citation>
    <scope>NUCLEOTIDE SEQUENCE</scope>
    <source>
        <strain evidence="2">78183</strain>
    </source>
</reference>
<sequence>MEINSCEENKKHRLANFVEPCCQAKNDTREAPIKDPTTGRVPDAPPVGEGAGAETSSAAKAALMEAATTRTAQEIFFISMTQKSGLNGIKWWRKSIYKEH</sequence>
<dbReference type="EMBL" id="CAADRP010002151">
    <property type="protein sequence ID" value="VFU62184.1"/>
    <property type="molecule type" value="Genomic_DNA"/>
</dbReference>